<reference evidence="3" key="5">
    <citation type="submission" date="2021-05" db="UniProtKB">
        <authorList>
            <consortium name="EnsemblPlants"/>
        </authorList>
    </citation>
    <scope>IDENTIFICATION</scope>
    <source>
        <strain evidence="3">cv. B73</strain>
    </source>
</reference>
<proteinExistence type="evidence at transcript level"/>
<organism evidence="2">
    <name type="scientific">Zea mays</name>
    <name type="common">Maize</name>
    <dbReference type="NCBI Taxonomy" id="4577"/>
    <lineage>
        <taxon>Eukaryota</taxon>
        <taxon>Viridiplantae</taxon>
        <taxon>Streptophyta</taxon>
        <taxon>Embryophyta</taxon>
        <taxon>Tracheophyta</taxon>
        <taxon>Spermatophyta</taxon>
        <taxon>Magnoliopsida</taxon>
        <taxon>Liliopsida</taxon>
        <taxon>Poales</taxon>
        <taxon>Poaceae</taxon>
        <taxon>PACMAD clade</taxon>
        <taxon>Panicoideae</taxon>
        <taxon>Andropogonodae</taxon>
        <taxon>Andropogoneae</taxon>
        <taxon>Tripsacinae</taxon>
        <taxon>Zea</taxon>
    </lineage>
</organism>
<dbReference type="HOGENOM" id="CLU_964317_0_0_1"/>
<dbReference type="Gramene" id="Zm00001eb256080_T001">
    <property type="protein sequence ID" value="Zm00001eb256080_P001"/>
    <property type="gene ID" value="Zm00001eb256080"/>
</dbReference>
<keyword evidence="4" id="KW-1185">Reference proteome</keyword>
<name>C0PLJ2_MAIZE</name>
<dbReference type="AlphaFoldDB" id="C0PLJ2"/>
<accession>C0PLJ2</accession>
<dbReference type="EMBL" id="BT069161">
    <property type="protein sequence ID" value="ACN36058.1"/>
    <property type="molecule type" value="mRNA"/>
</dbReference>
<evidence type="ECO:0000313" key="4">
    <source>
        <dbReference type="Proteomes" id="UP000007305"/>
    </source>
</evidence>
<feature type="region of interest" description="Disordered" evidence="1">
    <location>
        <begin position="142"/>
        <end position="167"/>
    </location>
</feature>
<gene>
    <name evidence="3" type="primary">LOC100216705</name>
</gene>
<reference evidence="3" key="4">
    <citation type="submission" date="2019-07" db="EMBL/GenBank/DDBJ databases">
        <authorList>
            <person name="Seetharam A."/>
            <person name="Woodhouse M."/>
            <person name="Cannon E."/>
        </authorList>
    </citation>
    <scope>NUCLEOTIDE SEQUENCE [LARGE SCALE GENOMIC DNA]</scope>
    <source>
        <strain evidence="3">cv. B73</strain>
    </source>
</reference>
<evidence type="ECO:0000313" key="2">
    <source>
        <dbReference type="EMBL" id="ACN36058.1"/>
    </source>
</evidence>
<evidence type="ECO:0000313" key="3">
    <source>
        <dbReference type="EnsemblPlants" id="Zm00001eb256080_P001"/>
    </source>
</evidence>
<protein>
    <submittedName>
        <fullName evidence="2 3">Uncharacterized protein</fullName>
    </submittedName>
</protein>
<evidence type="ECO:0000256" key="1">
    <source>
        <dbReference type="SAM" id="MobiDB-lite"/>
    </source>
</evidence>
<dbReference type="EnsemblPlants" id="Zm00001eb256080_T001">
    <property type="protein sequence ID" value="Zm00001eb256080_P001"/>
    <property type="gene ID" value="Zm00001eb256080"/>
</dbReference>
<sequence>MSVEELTMVGSVEGREAPEVDLAFLRPLAGRVRSHGRRCEERAARVHHGVLHALRRLEEGLDVRERGEVRVGVARQVHVHVVVVRRAVAQASVPAGLRGANARRRRRVAVAARRSGAGATAGRVGRRRGGAGLQLRRAACGAATGGGGGGGDALDGLGRHGGGGGDVEGEVHGEVEVGGGGALEAEQGGVVGARGGLGGGVGAEPYPRLLAGRPDLRHPRAPAPHPHALVLPLGAALHRRLRIAAGAAVDRRVLEMRALHHVPCRAAPGSGALAAIQSSMRARDVDGEE</sequence>
<reference evidence="4" key="2">
    <citation type="journal article" date="2009" name="Science">
        <title>The B73 maize genome: complexity, diversity, and dynamics.</title>
        <authorList>
            <person name="Schnable P.S."/>
            <person name="Ware D."/>
            <person name="Fulton R.S."/>
            <person name="Stein J.C."/>
            <person name="Wei F."/>
            <person name="Pasternak S."/>
            <person name="Liang C."/>
            <person name="Zhang J."/>
            <person name="Fulton L."/>
            <person name="Graves T.A."/>
            <person name="Minx P."/>
            <person name="Reily A.D."/>
            <person name="Courtney L."/>
            <person name="Kruchowski S.S."/>
            <person name="Tomlinson C."/>
            <person name="Strong C."/>
            <person name="Delehaunty K."/>
            <person name="Fronick C."/>
            <person name="Courtney B."/>
            <person name="Rock S.M."/>
            <person name="Belter E."/>
            <person name="Du F."/>
            <person name="Kim K."/>
            <person name="Abbott R.M."/>
            <person name="Cotton M."/>
            <person name="Levy A."/>
            <person name="Marchetto P."/>
            <person name="Ochoa K."/>
            <person name="Jackson S.M."/>
            <person name="Gillam B."/>
            <person name="Chen W."/>
            <person name="Yan L."/>
            <person name="Higginbotham J."/>
            <person name="Cardenas M."/>
            <person name="Waligorski J."/>
            <person name="Applebaum E."/>
            <person name="Phelps L."/>
            <person name="Falcone J."/>
            <person name="Kanchi K."/>
            <person name="Thane T."/>
            <person name="Scimone A."/>
            <person name="Thane N."/>
            <person name="Henke J."/>
            <person name="Wang T."/>
            <person name="Ruppert J."/>
            <person name="Shah N."/>
            <person name="Rotter K."/>
            <person name="Hodges J."/>
            <person name="Ingenthron E."/>
            <person name="Cordes M."/>
            <person name="Kohlberg S."/>
            <person name="Sgro J."/>
            <person name="Delgado B."/>
            <person name="Mead K."/>
            <person name="Chinwalla A."/>
            <person name="Leonard S."/>
            <person name="Crouse K."/>
            <person name="Collura K."/>
            <person name="Kudrna D."/>
            <person name="Currie J."/>
            <person name="He R."/>
            <person name="Angelova A."/>
            <person name="Rajasekar S."/>
            <person name="Mueller T."/>
            <person name="Lomeli R."/>
            <person name="Scara G."/>
            <person name="Ko A."/>
            <person name="Delaney K."/>
            <person name="Wissotski M."/>
            <person name="Lopez G."/>
            <person name="Campos D."/>
            <person name="Braidotti M."/>
            <person name="Ashley E."/>
            <person name="Golser W."/>
            <person name="Kim H."/>
            <person name="Lee S."/>
            <person name="Lin J."/>
            <person name="Dujmic Z."/>
            <person name="Kim W."/>
            <person name="Talag J."/>
            <person name="Zuccolo A."/>
            <person name="Fan C."/>
            <person name="Sebastian A."/>
            <person name="Kramer M."/>
            <person name="Spiegel L."/>
            <person name="Nascimento L."/>
            <person name="Zutavern T."/>
            <person name="Miller B."/>
            <person name="Ambroise C."/>
            <person name="Muller S."/>
            <person name="Spooner W."/>
            <person name="Narechania A."/>
            <person name="Ren L."/>
            <person name="Wei S."/>
            <person name="Kumari S."/>
            <person name="Faga B."/>
            <person name="Levy M.J."/>
            <person name="McMahan L."/>
            <person name="Van Buren P."/>
            <person name="Vaughn M.W."/>
            <person name="Ying K."/>
            <person name="Yeh C.-T."/>
            <person name="Emrich S.J."/>
            <person name="Jia Y."/>
            <person name="Kalyanaraman A."/>
            <person name="Hsia A.-P."/>
            <person name="Barbazuk W.B."/>
            <person name="Baucom R.S."/>
            <person name="Brutnell T.P."/>
            <person name="Carpita N.C."/>
            <person name="Chaparro C."/>
            <person name="Chia J.-M."/>
            <person name="Deragon J.-M."/>
            <person name="Estill J.C."/>
            <person name="Fu Y."/>
            <person name="Jeddeloh J.A."/>
            <person name="Han Y."/>
            <person name="Lee H."/>
            <person name="Li P."/>
            <person name="Lisch D.R."/>
            <person name="Liu S."/>
            <person name="Liu Z."/>
            <person name="Nagel D.H."/>
            <person name="McCann M.C."/>
            <person name="SanMiguel P."/>
            <person name="Myers A.M."/>
            <person name="Nettleton D."/>
            <person name="Nguyen J."/>
            <person name="Penning B.W."/>
            <person name="Ponnala L."/>
            <person name="Schneider K.L."/>
            <person name="Schwartz D.C."/>
            <person name="Sharma A."/>
            <person name="Soderlund C."/>
            <person name="Springer N.M."/>
            <person name="Sun Q."/>
            <person name="Wang H."/>
            <person name="Waterman M."/>
            <person name="Westerman R."/>
            <person name="Wolfgruber T.K."/>
            <person name="Yang L."/>
            <person name="Yu Y."/>
            <person name="Zhang L."/>
            <person name="Zhou S."/>
            <person name="Zhu Q."/>
            <person name="Bennetzen J.L."/>
            <person name="Dawe R.K."/>
            <person name="Jiang J."/>
            <person name="Jiang N."/>
            <person name="Presting G.G."/>
            <person name="Wessler S.R."/>
            <person name="Aluru S."/>
            <person name="Martienssen R.A."/>
            <person name="Clifton S.W."/>
            <person name="McCombie W.R."/>
            <person name="Wing R.A."/>
            <person name="Wilson R.K."/>
        </authorList>
    </citation>
    <scope>NUCLEOTIDE SEQUENCE [LARGE SCALE GENOMIC DNA]</scope>
    <source>
        <strain evidence="4">cv. B73</strain>
    </source>
</reference>
<reference evidence="2" key="3">
    <citation type="submission" date="2012-06" db="EMBL/GenBank/DDBJ databases">
        <authorList>
            <person name="Yu Y."/>
            <person name="Currie J."/>
            <person name="Lomeli R."/>
            <person name="Angelova A."/>
            <person name="Collura K."/>
            <person name="Wissotski M."/>
            <person name="Campos D."/>
            <person name="Kudrna D."/>
            <person name="Golser W."/>
            <person name="Ashely E."/>
            <person name="Descour A."/>
            <person name="Fernandes J."/>
            <person name="Soderlund C."/>
            <person name="Walbot V."/>
        </authorList>
    </citation>
    <scope>NUCLEOTIDE SEQUENCE</scope>
    <source>
        <strain evidence="2">B73</strain>
    </source>
</reference>
<reference evidence="2" key="1">
    <citation type="journal article" date="2009" name="PLoS Genet.">
        <title>Sequencing, mapping, and analysis of 27,455 maize full-length cDNAs.</title>
        <authorList>
            <person name="Soderlund C."/>
            <person name="Descour A."/>
            <person name="Kudrna D."/>
            <person name="Bomhoff M."/>
            <person name="Boyd L."/>
            <person name="Currie J."/>
            <person name="Angelova A."/>
            <person name="Collura K."/>
            <person name="Wissotski M."/>
            <person name="Ashley E."/>
            <person name="Morrow D."/>
            <person name="Fernandes J."/>
            <person name="Walbot V."/>
            <person name="Yu Y."/>
        </authorList>
    </citation>
    <scope>NUCLEOTIDE SEQUENCE</scope>
    <source>
        <strain evidence="2">B73</strain>
    </source>
</reference>
<dbReference type="Proteomes" id="UP000007305">
    <property type="component" value="Chromosome 5"/>
</dbReference>
<feature type="compositionally biased region" description="Gly residues" evidence="1">
    <location>
        <begin position="143"/>
        <end position="166"/>
    </location>
</feature>